<evidence type="ECO:0000313" key="2">
    <source>
        <dbReference type="Proteomes" id="UP001207918"/>
    </source>
</evidence>
<gene>
    <name evidence="1" type="ORF">J6I44_18160</name>
</gene>
<protein>
    <submittedName>
        <fullName evidence="1">Uncharacterized protein</fullName>
    </submittedName>
</protein>
<name>A0ABT3PSE6_9BACT</name>
<comment type="caution">
    <text evidence="1">The sequence shown here is derived from an EMBL/GenBank/DDBJ whole genome shotgun (WGS) entry which is preliminary data.</text>
</comment>
<dbReference type="EMBL" id="JAGGJA010000017">
    <property type="protein sequence ID" value="MCW9708790.1"/>
    <property type="molecule type" value="Genomic_DNA"/>
</dbReference>
<keyword evidence="2" id="KW-1185">Reference proteome</keyword>
<sequence>MRKVARAHHIDALDLGPLVQRLQVQVFAGGAGIVRVDVKIRNVSHRRRKRFGIQRLIPEDQKWRYQIQLVDQLVVNI</sequence>
<dbReference type="Proteomes" id="UP001207918">
    <property type="component" value="Unassembled WGS sequence"/>
</dbReference>
<accession>A0ABT3PSE6</accession>
<dbReference type="RefSeq" id="WP_265767597.1">
    <property type="nucleotide sequence ID" value="NZ_JAGGJA010000017.1"/>
</dbReference>
<evidence type="ECO:0000313" key="1">
    <source>
        <dbReference type="EMBL" id="MCW9708790.1"/>
    </source>
</evidence>
<organism evidence="1 2">
    <name type="scientific">Fodinibius salsisoli</name>
    <dbReference type="NCBI Taxonomy" id="2820877"/>
    <lineage>
        <taxon>Bacteria</taxon>
        <taxon>Pseudomonadati</taxon>
        <taxon>Balneolota</taxon>
        <taxon>Balneolia</taxon>
        <taxon>Balneolales</taxon>
        <taxon>Balneolaceae</taxon>
        <taxon>Fodinibius</taxon>
    </lineage>
</organism>
<proteinExistence type="predicted"/>
<reference evidence="1 2" key="1">
    <citation type="submission" date="2021-03" db="EMBL/GenBank/DDBJ databases">
        <title>Aliifodinibius sp. nov., a new bacterium isolated from saline soil.</title>
        <authorList>
            <person name="Galisteo C."/>
            <person name="De La Haba R."/>
            <person name="Sanchez-Porro C."/>
            <person name="Ventosa A."/>
        </authorList>
    </citation>
    <scope>NUCLEOTIDE SEQUENCE [LARGE SCALE GENOMIC DNA]</scope>
    <source>
        <strain evidence="1 2">1BSP15-2V2</strain>
    </source>
</reference>